<dbReference type="Pfam" id="PF00734">
    <property type="entry name" value="CBM_1"/>
    <property type="match status" value="1"/>
</dbReference>
<dbReference type="GO" id="GO:0005576">
    <property type="term" value="C:extracellular region"/>
    <property type="evidence" value="ECO:0007669"/>
    <property type="project" value="InterPro"/>
</dbReference>
<sequence length="451" mass="48616">MLKGALFFSALAALAPIALAQKPLYAQCGGTGYSGDTTCVAGAVCTVVNQFYSQCLPGTVVPIPPVTPTPTQSVPVVIPTPTVPANPGLPPTPESGNPFQGYDLYLSPYYAEEVVAAAAQISDPTLKAKALKVKDIPTYIWFDVVRKTPDLGKYLADASNIQRATGRKQLVQIVVYDLPDRDCAAAASNGEFHLNDGGMAKYKNYVDLLVAEVRRYPDVRVVAVVEPDSLANLVTNMNVTKCRGAEAAYKEGVVYALRQLSSVGVYSYIDAGHAGWLGWKDNLAPSGRLFSQIYKDAGSSGFIRGIATNVANYNSLSTNNRDPITKDNDNWDEVRYINALSPLLRQNGWNAQFIVDQGRSGVQNIRQEWGNWCNVRGAGFGMRPTLSTPLSAIDAIVWVKPGGEADGTSDTSAVRYDTHCGKSDAHKPAPEAGTWFQEYFVALVQNANPPL</sequence>
<dbReference type="Proteomes" id="UP000307440">
    <property type="component" value="Unassembled WGS sequence"/>
</dbReference>
<dbReference type="SUPFAM" id="SSF57180">
    <property type="entry name" value="Cellulose-binding domain"/>
    <property type="match status" value="1"/>
</dbReference>
<dbReference type="GO" id="GO:0030248">
    <property type="term" value="F:cellulose binding"/>
    <property type="evidence" value="ECO:0007669"/>
    <property type="project" value="InterPro"/>
</dbReference>
<evidence type="ECO:0000256" key="10">
    <source>
        <dbReference type="PROSITE-ProRule" id="PRU10056"/>
    </source>
</evidence>
<evidence type="ECO:0000256" key="9">
    <source>
        <dbReference type="PIRSR" id="PIRSR001100-2"/>
    </source>
</evidence>
<feature type="active site" evidence="10">
    <location>
        <position position="182"/>
    </location>
</feature>
<dbReference type="InterPro" id="IPR035971">
    <property type="entry name" value="CBD_sf"/>
</dbReference>
<feature type="binding site" evidence="9">
    <location>
        <position position="276"/>
    </location>
    <ligand>
        <name>substrate</name>
    </ligand>
</feature>
<dbReference type="AlphaFoldDB" id="A0A5C3LB87"/>
<evidence type="ECO:0000259" key="13">
    <source>
        <dbReference type="PROSITE" id="PS51164"/>
    </source>
</evidence>
<evidence type="ECO:0000256" key="12">
    <source>
        <dbReference type="RuleBase" id="RU361186"/>
    </source>
</evidence>
<feature type="binding site" evidence="9">
    <location>
        <position position="372"/>
    </location>
    <ligand>
        <name>substrate</name>
    </ligand>
</feature>
<evidence type="ECO:0000256" key="6">
    <source>
        <dbReference type="ARBA" id="ARBA00023295"/>
    </source>
</evidence>
<evidence type="ECO:0000256" key="1">
    <source>
        <dbReference type="ARBA" id="ARBA00022729"/>
    </source>
</evidence>
<dbReference type="InterPro" id="IPR001524">
    <property type="entry name" value="Glyco_hydro_6_CS"/>
</dbReference>
<feature type="binding site" evidence="9">
    <location>
        <position position="400"/>
    </location>
    <ligand>
        <name>substrate</name>
    </ligand>
</feature>
<dbReference type="PRINTS" id="PR00733">
    <property type="entry name" value="GLHYDRLASE6"/>
</dbReference>
<reference evidence="14 15" key="1">
    <citation type="journal article" date="2019" name="Nat. Ecol. Evol.">
        <title>Megaphylogeny resolves global patterns of mushroom evolution.</title>
        <authorList>
            <person name="Varga T."/>
            <person name="Krizsan K."/>
            <person name="Foldi C."/>
            <person name="Dima B."/>
            <person name="Sanchez-Garcia M."/>
            <person name="Sanchez-Ramirez S."/>
            <person name="Szollosi G.J."/>
            <person name="Szarkandi J.G."/>
            <person name="Papp V."/>
            <person name="Albert L."/>
            <person name="Andreopoulos W."/>
            <person name="Angelini C."/>
            <person name="Antonin V."/>
            <person name="Barry K.W."/>
            <person name="Bougher N.L."/>
            <person name="Buchanan P."/>
            <person name="Buyck B."/>
            <person name="Bense V."/>
            <person name="Catcheside P."/>
            <person name="Chovatia M."/>
            <person name="Cooper J."/>
            <person name="Damon W."/>
            <person name="Desjardin D."/>
            <person name="Finy P."/>
            <person name="Geml J."/>
            <person name="Haridas S."/>
            <person name="Hughes K."/>
            <person name="Justo A."/>
            <person name="Karasinski D."/>
            <person name="Kautmanova I."/>
            <person name="Kiss B."/>
            <person name="Kocsube S."/>
            <person name="Kotiranta H."/>
            <person name="LaButti K.M."/>
            <person name="Lechner B.E."/>
            <person name="Liimatainen K."/>
            <person name="Lipzen A."/>
            <person name="Lukacs Z."/>
            <person name="Mihaltcheva S."/>
            <person name="Morgado L.N."/>
            <person name="Niskanen T."/>
            <person name="Noordeloos M.E."/>
            <person name="Ohm R.A."/>
            <person name="Ortiz-Santana B."/>
            <person name="Ovrebo C."/>
            <person name="Racz N."/>
            <person name="Riley R."/>
            <person name="Savchenko A."/>
            <person name="Shiryaev A."/>
            <person name="Soop K."/>
            <person name="Spirin V."/>
            <person name="Szebenyi C."/>
            <person name="Tomsovsky M."/>
            <person name="Tulloss R.E."/>
            <person name="Uehling J."/>
            <person name="Grigoriev I.V."/>
            <person name="Vagvolgyi C."/>
            <person name="Papp T."/>
            <person name="Martin F.M."/>
            <person name="Miettinen O."/>
            <person name="Hibbett D.S."/>
            <person name="Nagy L.G."/>
        </authorList>
    </citation>
    <scope>NUCLEOTIDE SEQUENCE [LARGE SCALE GENOMIC DNA]</scope>
    <source>
        <strain evidence="14 15">CBS 121175</strain>
    </source>
</reference>
<dbReference type="InterPro" id="IPR036434">
    <property type="entry name" value="Beta_cellobiohydrolase_sf"/>
</dbReference>
<dbReference type="GO" id="GO:0030245">
    <property type="term" value="P:cellulose catabolic process"/>
    <property type="evidence" value="ECO:0007669"/>
    <property type="project" value="UniProtKB-KW"/>
</dbReference>
<evidence type="ECO:0000313" key="14">
    <source>
        <dbReference type="EMBL" id="TFK30060.1"/>
    </source>
</evidence>
<feature type="active site" description="Proton acceptor" evidence="8">
    <location>
        <position position="406"/>
    </location>
</feature>
<feature type="signal peptide" evidence="12">
    <location>
        <begin position="1"/>
        <end position="20"/>
    </location>
</feature>
<keyword evidence="5 12" id="KW-0119">Carbohydrate metabolism</keyword>
<evidence type="ECO:0000256" key="8">
    <source>
        <dbReference type="PIRSR" id="PIRSR001100-1"/>
    </source>
</evidence>
<feature type="chain" id="PRO_5022994777" description="Glucanase" evidence="12">
    <location>
        <begin position="21"/>
        <end position="451"/>
    </location>
</feature>
<dbReference type="Gene3D" id="3.20.20.40">
    <property type="entry name" value="1, 4-beta cellobiohydrolase"/>
    <property type="match status" value="1"/>
</dbReference>
<keyword evidence="2 12" id="KW-0378">Hydrolase</keyword>
<keyword evidence="3 12" id="KW-0136">Cellulose degradation</keyword>
<feature type="domain" description="CBM1" evidence="13">
    <location>
        <begin position="20"/>
        <end position="56"/>
    </location>
</feature>
<dbReference type="PIRSF" id="PIRSF001100">
    <property type="entry name" value="Beta_cellobiohydrolase"/>
    <property type="match status" value="1"/>
</dbReference>
<keyword evidence="6 12" id="KW-0326">Glycosidase</keyword>
<dbReference type="OrthoDB" id="64893at2759"/>
<dbReference type="PROSITE" id="PS00656">
    <property type="entry name" value="GLYCOSYL_HYDROL_F6_2"/>
    <property type="match status" value="1"/>
</dbReference>
<evidence type="ECO:0000256" key="7">
    <source>
        <dbReference type="ARBA" id="ARBA00023326"/>
    </source>
</evidence>
<feature type="binding site" evidence="9">
    <location>
        <position position="312"/>
    </location>
    <ligand>
        <name>substrate</name>
    </ligand>
</feature>
<dbReference type="Pfam" id="PF01341">
    <property type="entry name" value="Glyco_hydro_6"/>
    <property type="match status" value="1"/>
</dbReference>
<dbReference type="PANTHER" id="PTHR34876:SF4">
    <property type="entry name" value="1,4-BETA-D-GLUCAN CELLOBIOHYDROLASE C-RELATED"/>
    <property type="match status" value="1"/>
</dbReference>
<dbReference type="PROSITE" id="PS00655">
    <property type="entry name" value="GLYCOSYL_HYDROL_F6_1"/>
    <property type="match status" value="1"/>
</dbReference>
<dbReference type="InterPro" id="IPR000254">
    <property type="entry name" value="CBD"/>
</dbReference>
<feature type="binding site" evidence="9">
    <location>
        <position position="273"/>
    </location>
    <ligand>
        <name>substrate</name>
    </ligand>
</feature>
<evidence type="ECO:0000256" key="11">
    <source>
        <dbReference type="PROSITE-ProRule" id="PRU10057"/>
    </source>
</evidence>
<evidence type="ECO:0000256" key="4">
    <source>
        <dbReference type="ARBA" id="ARBA00023157"/>
    </source>
</evidence>
<keyword evidence="7 12" id="KW-0624">Polysaccharide degradation</keyword>
<dbReference type="InterPro" id="IPR016288">
    <property type="entry name" value="Beta_cellobiohydrolase"/>
</dbReference>
<proteinExistence type="inferred from homology"/>
<accession>A0A5C3LB87</accession>
<keyword evidence="4" id="KW-1015">Disulfide bond</keyword>
<dbReference type="EMBL" id="ML210147">
    <property type="protein sequence ID" value="TFK30060.1"/>
    <property type="molecule type" value="Genomic_DNA"/>
</dbReference>
<dbReference type="EC" id="3.2.1.-" evidence="12"/>
<feature type="binding site" evidence="9">
    <location>
        <position position="404"/>
    </location>
    <ligand>
        <name>substrate</name>
    </ligand>
</feature>
<evidence type="ECO:0000313" key="15">
    <source>
        <dbReference type="Proteomes" id="UP000307440"/>
    </source>
</evidence>
<dbReference type="GO" id="GO:0004553">
    <property type="term" value="F:hydrolase activity, hydrolyzing O-glycosyl compounds"/>
    <property type="evidence" value="ECO:0007669"/>
    <property type="project" value="InterPro"/>
</dbReference>
<comment type="similarity">
    <text evidence="12">Belongs to the glycosyl hydrolase family 6.</text>
</comment>
<evidence type="ECO:0000256" key="3">
    <source>
        <dbReference type="ARBA" id="ARBA00023001"/>
    </source>
</evidence>
<evidence type="ECO:0000256" key="5">
    <source>
        <dbReference type="ARBA" id="ARBA00023277"/>
    </source>
</evidence>
<feature type="active site" description="Proton donor" evidence="8 11">
    <location>
        <position position="228"/>
    </location>
</feature>
<protein>
    <recommendedName>
        <fullName evidence="12">Glucanase</fullName>
        <ecNumber evidence="12">3.2.1.-</ecNumber>
    </recommendedName>
</protein>
<dbReference type="PANTHER" id="PTHR34876">
    <property type="match status" value="1"/>
</dbReference>
<dbReference type="SMART" id="SM00236">
    <property type="entry name" value="fCBD"/>
    <property type="match status" value="1"/>
</dbReference>
<feature type="binding site" evidence="9">
    <location>
        <position position="141"/>
    </location>
    <ligand>
        <name>substrate</name>
    </ligand>
</feature>
<keyword evidence="15" id="KW-1185">Reference proteome</keyword>
<dbReference type="PROSITE" id="PS00562">
    <property type="entry name" value="CBM1_1"/>
    <property type="match status" value="1"/>
</dbReference>
<dbReference type="PROSITE" id="PS51164">
    <property type="entry name" value="CBM1_2"/>
    <property type="match status" value="1"/>
</dbReference>
<dbReference type="SUPFAM" id="SSF51989">
    <property type="entry name" value="Glycosyl hydrolases family 6, cellulases"/>
    <property type="match status" value="1"/>
</dbReference>
<name>A0A5C3LB87_COPMA</name>
<organism evidence="14 15">
    <name type="scientific">Coprinopsis marcescibilis</name>
    <name type="common">Agaric fungus</name>
    <name type="synonym">Psathyrella marcescibilis</name>
    <dbReference type="NCBI Taxonomy" id="230819"/>
    <lineage>
        <taxon>Eukaryota</taxon>
        <taxon>Fungi</taxon>
        <taxon>Dikarya</taxon>
        <taxon>Basidiomycota</taxon>
        <taxon>Agaricomycotina</taxon>
        <taxon>Agaricomycetes</taxon>
        <taxon>Agaricomycetidae</taxon>
        <taxon>Agaricales</taxon>
        <taxon>Agaricineae</taxon>
        <taxon>Psathyrellaceae</taxon>
        <taxon>Coprinopsis</taxon>
    </lineage>
</organism>
<dbReference type="FunFam" id="3.20.20.40:FF:000001">
    <property type="entry name" value="Glucanase"/>
    <property type="match status" value="1"/>
</dbReference>
<dbReference type="STRING" id="230819.A0A5C3LB87"/>
<gene>
    <name evidence="14" type="ORF">FA15DRAFT_580688</name>
</gene>
<evidence type="ECO:0000256" key="2">
    <source>
        <dbReference type="ARBA" id="ARBA00022801"/>
    </source>
</evidence>
<feature type="binding site" evidence="9">
    <location>
        <position position="143"/>
    </location>
    <ligand>
        <name>substrate</name>
    </ligand>
</feature>
<keyword evidence="1 12" id="KW-0732">Signal</keyword>